<dbReference type="EMBL" id="BK015188">
    <property type="protein sequence ID" value="DAD95044.1"/>
    <property type="molecule type" value="Genomic_DNA"/>
</dbReference>
<keyword evidence="1" id="KW-0472">Membrane</keyword>
<name>A0A8S5NL05_9CAUD</name>
<keyword evidence="1" id="KW-1133">Transmembrane helix</keyword>
<feature type="transmembrane region" description="Helical" evidence="1">
    <location>
        <begin position="12"/>
        <end position="27"/>
    </location>
</feature>
<accession>A0A8S5NL05</accession>
<proteinExistence type="predicted"/>
<keyword evidence="1" id="KW-0812">Transmembrane</keyword>
<evidence type="ECO:0000313" key="2">
    <source>
        <dbReference type="EMBL" id="DAD95044.1"/>
    </source>
</evidence>
<sequence>MKSPRQNRKDIVVSAIIGILFTFLPCWEWTGNFQQFLGSVIFSLFTYLALI</sequence>
<reference evidence="2" key="1">
    <citation type="journal article" date="2021" name="Proc. Natl. Acad. Sci. U.S.A.">
        <title>A Catalog of Tens of Thousands of Viruses from Human Metagenomes Reveals Hidden Associations with Chronic Diseases.</title>
        <authorList>
            <person name="Tisza M.J."/>
            <person name="Buck C.B."/>
        </authorList>
    </citation>
    <scope>NUCLEOTIDE SEQUENCE</scope>
    <source>
        <strain evidence="2">CtGfF74</strain>
    </source>
</reference>
<organism evidence="2">
    <name type="scientific">Siphoviridae sp. ctGfF74</name>
    <dbReference type="NCBI Taxonomy" id="2826223"/>
    <lineage>
        <taxon>Viruses</taxon>
        <taxon>Duplodnaviria</taxon>
        <taxon>Heunggongvirae</taxon>
        <taxon>Uroviricota</taxon>
        <taxon>Caudoviricetes</taxon>
    </lineage>
</organism>
<protein>
    <submittedName>
        <fullName evidence="2">Uncharacterized protein</fullName>
    </submittedName>
</protein>
<evidence type="ECO:0000256" key="1">
    <source>
        <dbReference type="SAM" id="Phobius"/>
    </source>
</evidence>